<feature type="domain" description="FK506-binding protein 15-like" evidence="1">
    <location>
        <begin position="59"/>
        <end position="141"/>
    </location>
</feature>
<protein>
    <recommendedName>
        <fullName evidence="1">FK506-binding protein 15-like domain-containing protein</fullName>
    </recommendedName>
</protein>
<dbReference type="AlphaFoldDB" id="A0A816DA06"/>
<keyword evidence="6" id="KW-1185">Reference proteome</keyword>
<dbReference type="InterPro" id="IPR056598">
    <property type="entry name" value="FKBP-15_dom"/>
</dbReference>
<comment type="caution">
    <text evidence="3">The sequence shown here is derived from an EMBL/GenBank/DDBJ whole genome shotgun (WGS) entry which is preliminary data.</text>
</comment>
<organism evidence="3 6">
    <name type="scientific">Didymodactylos carnosus</name>
    <dbReference type="NCBI Taxonomy" id="1234261"/>
    <lineage>
        <taxon>Eukaryota</taxon>
        <taxon>Metazoa</taxon>
        <taxon>Spiralia</taxon>
        <taxon>Gnathifera</taxon>
        <taxon>Rotifera</taxon>
        <taxon>Eurotatoria</taxon>
        <taxon>Bdelloidea</taxon>
        <taxon>Philodinida</taxon>
        <taxon>Philodinidae</taxon>
        <taxon>Didymodactylos</taxon>
    </lineage>
</organism>
<dbReference type="Proteomes" id="UP000677228">
    <property type="component" value="Unassembled WGS sequence"/>
</dbReference>
<dbReference type="Proteomes" id="UP000681722">
    <property type="component" value="Unassembled WGS sequence"/>
</dbReference>
<feature type="non-terminal residue" evidence="3">
    <location>
        <position position="1"/>
    </location>
</feature>
<dbReference type="PANTHER" id="PTHR44927">
    <property type="entry name" value="FK506-BINDING PROTEIN 15"/>
    <property type="match status" value="1"/>
</dbReference>
<sequence length="141" mass="16271">VHSSPPIDSSSTNLIINENRHQNAELRLSLNKIGEKIDLINEKIETSRGGLFSSSQTYPTMETSILLYNIQRIVKENETMKKDLFDRSSKVEELNQKISELLERNQKLVEQSHHTLEQRNDVVNNVSEQTAQKILDLEKQK</sequence>
<accession>A0A816DA06</accession>
<gene>
    <name evidence="3" type="ORF">GPM918_LOCUS44491</name>
    <name evidence="2" type="ORF">OVA965_LOCUS42385</name>
    <name evidence="5" type="ORF">SRO942_LOCUS46363</name>
    <name evidence="4" type="ORF">TMI583_LOCUS44274</name>
</gene>
<dbReference type="OrthoDB" id="77911at2759"/>
<evidence type="ECO:0000313" key="6">
    <source>
        <dbReference type="Proteomes" id="UP000663829"/>
    </source>
</evidence>
<dbReference type="EMBL" id="CAJNOK010051818">
    <property type="protein sequence ID" value="CAF1606090.1"/>
    <property type="molecule type" value="Genomic_DNA"/>
</dbReference>
<dbReference type="Pfam" id="PF23649">
    <property type="entry name" value="FKBP15"/>
    <property type="match status" value="1"/>
</dbReference>
<dbReference type="Proteomes" id="UP000682733">
    <property type="component" value="Unassembled WGS sequence"/>
</dbReference>
<evidence type="ECO:0000313" key="5">
    <source>
        <dbReference type="EMBL" id="CAF4535214.1"/>
    </source>
</evidence>
<evidence type="ECO:0000313" key="2">
    <source>
        <dbReference type="EMBL" id="CAF1606090.1"/>
    </source>
</evidence>
<evidence type="ECO:0000313" key="3">
    <source>
        <dbReference type="EMBL" id="CAF1633223.1"/>
    </source>
</evidence>
<evidence type="ECO:0000313" key="4">
    <source>
        <dbReference type="EMBL" id="CAF4417126.1"/>
    </source>
</evidence>
<dbReference type="EMBL" id="CAJNOQ010044380">
    <property type="protein sequence ID" value="CAF1633223.1"/>
    <property type="molecule type" value="Genomic_DNA"/>
</dbReference>
<evidence type="ECO:0000259" key="1">
    <source>
        <dbReference type="Pfam" id="PF23649"/>
    </source>
</evidence>
<reference evidence="3" key="1">
    <citation type="submission" date="2021-02" db="EMBL/GenBank/DDBJ databases">
        <authorList>
            <person name="Nowell W R."/>
        </authorList>
    </citation>
    <scope>NUCLEOTIDE SEQUENCE</scope>
</reference>
<dbReference type="PANTHER" id="PTHR44927:SF1">
    <property type="entry name" value="FK506-BINDING PROTEIN 15"/>
    <property type="match status" value="1"/>
</dbReference>
<feature type="non-terminal residue" evidence="3">
    <location>
        <position position="141"/>
    </location>
</feature>
<dbReference type="EMBL" id="CAJOBC010112426">
    <property type="protein sequence ID" value="CAF4535214.1"/>
    <property type="molecule type" value="Genomic_DNA"/>
</dbReference>
<dbReference type="Proteomes" id="UP000663829">
    <property type="component" value="Unassembled WGS sequence"/>
</dbReference>
<dbReference type="EMBL" id="CAJOBA010075809">
    <property type="protein sequence ID" value="CAF4417126.1"/>
    <property type="molecule type" value="Genomic_DNA"/>
</dbReference>
<proteinExistence type="predicted"/>
<name>A0A816DA06_9BILA</name>